<dbReference type="PANTHER" id="PTHR38636">
    <property type="entry name" value="PROTEIN CBG20488"/>
    <property type="match status" value="1"/>
</dbReference>
<dbReference type="AlphaFoldDB" id="A0A8S1H091"/>
<dbReference type="OrthoDB" id="5793798at2759"/>
<name>A0A8S1H091_9PELO</name>
<reference evidence="1" key="1">
    <citation type="submission" date="2020-10" db="EMBL/GenBank/DDBJ databases">
        <authorList>
            <person name="Kikuchi T."/>
        </authorList>
    </citation>
    <scope>NUCLEOTIDE SEQUENCE</scope>
    <source>
        <strain evidence="1">NKZ352</strain>
    </source>
</reference>
<dbReference type="InterPro" id="IPR013869">
    <property type="entry name" value="DUF1757"/>
</dbReference>
<proteinExistence type="predicted"/>
<organism evidence="1 2">
    <name type="scientific">Caenorhabditis auriculariae</name>
    <dbReference type="NCBI Taxonomy" id="2777116"/>
    <lineage>
        <taxon>Eukaryota</taxon>
        <taxon>Metazoa</taxon>
        <taxon>Ecdysozoa</taxon>
        <taxon>Nematoda</taxon>
        <taxon>Chromadorea</taxon>
        <taxon>Rhabditida</taxon>
        <taxon>Rhabditina</taxon>
        <taxon>Rhabditomorpha</taxon>
        <taxon>Rhabditoidea</taxon>
        <taxon>Rhabditidae</taxon>
        <taxon>Peloderinae</taxon>
        <taxon>Caenorhabditis</taxon>
    </lineage>
</organism>
<dbReference type="EMBL" id="CAJGYM010000005">
    <property type="protein sequence ID" value="CAD6186710.1"/>
    <property type="molecule type" value="Genomic_DNA"/>
</dbReference>
<evidence type="ECO:0000313" key="2">
    <source>
        <dbReference type="Proteomes" id="UP000835052"/>
    </source>
</evidence>
<evidence type="ECO:0000313" key="1">
    <source>
        <dbReference type="EMBL" id="CAD6186710.1"/>
    </source>
</evidence>
<keyword evidence="2" id="KW-1185">Reference proteome</keyword>
<dbReference type="Proteomes" id="UP000835052">
    <property type="component" value="Unassembled WGS sequence"/>
</dbReference>
<accession>A0A8S1H091</accession>
<comment type="caution">
    <text evidence="1">The sequence shown here is derived from an EMBL/GenBank/DDBJ whole genome shotgun (WGS) entry which is preliminary data.</text>
</comment>
<dbReference type="Pfam" id="PF08560">
    <property type="entry name" value="DUF1757"/>
    <property type="match status" value="1"/>
</dbReference>
<protein>
    <submittedName>
        <fullName evidence="1">Uncharacterized protein</fullName>
    </submittedName>
</protein>
<dbReference type="PANTHER" id="PTHR38636:SF2">
    <property type="entry name" value="TRANSCELLULAR CHAPERONE SIGNALING (X)CROSS TISSUE"/>
    <property type="match status" value="1"/>
</dbReference>
<gene>
    <name evidence="1" type="ORF">CAUJ_LOCUS2629</name>
</gene>
<sequence length="214" mass="24427">MIGLESWFSNFTQFSRKWITAESLADVPRPHVEYAIWSTFKAAELMSVLGGLLAHPIYRFYLWKQLTPEMTTPNSHKIIRSKCRRLQGRFLLVGLFSAPLLSRLQTLQSGTTAAELQNKCYAIRCDGHGLTIDRCALVCGLVGWYWRRFQGAVDGINIGLAYALFSTKVLEPRTSPMLRDHIHPDLRYNSVEAASENKSKLIKFFAEQDRKNSQ</sequence>